<feature type="domain" description="TAFII55 protein conserved region" evidence="7">
    <location>
        <begin position="173"/>
        <end position="340"/>
    </location>
</feature>
<dbReference type="CDD" id="cd08047">
    <property type="entry name" value="TAF7"/>
    <property type="match status" value="1"/>
</dbReference>
<dbReference type="PANTHER" id="PTHR12228:SF0">
    <property type="entry name" value="TATA-BOX BINDING PROTEIN ASSOCIATED FACTOR 7"/>
    <property type="match status" value="1"/>
</dbReference>
<dbReference type="SMART" id="SM01370">
    <property type="entry name" value="TAFII55_N"/>
    <property type="match status" value="1"/>
</dbReference>
<feature type="compositionally biased region" description="Basic and acidic residues" evidence="6">
    <location>
        <begin position="508"/>
        <end position="517"/>
    </location>
</feature>
<reference evidence="8 9" key="1">
    <citation type="journal article" date="2020" name="Fungal Divers.">
        <title>Resolving the Mortierellaceae phylogeny through synthesis of multi-gene phylogenetics and phylogenomics.</title>
        <authorList>
            <person name="Vandepol N."/>
            <person name="Liber J."/>
            <person name="Desiro A."/>
            <person name="Na H."/>
            <person name="Kennedy M."/>
            <person name="Barry K."/>
            <person name="Grigoriev I.V."/>
            <person name="Miller A.N."/>
            <person name="O'Donnell K."/>
            <person name="Stajich J.E."/>
            <person name="Bonito G."/>
        </authorList>
    </citation>
    <scope>NUCLEOTIDE SEQUENCE [LARGE SCALE GENOMIC DNA]</scope>
    <source>
        <strain evidence="8 9">AD045</strain>
    </source>
</reference>
<feature type="region of interest" description="Disordered" evidence="6">
    <location>
        <begin position="57"/>
        <end position="175"/>
    </location>
</feature>
<protein>
    <recommendedName>
        <fullName evidence="7">TAFII55 protein conserved region domain-containing protein</fullName>
    </recommendedName>
</protein>
<evidence type="ECO:0000313" key="8">
    <source>
        <dbReference type="EMBL" id="KAG0282731.1"/>
    </source>
</evidence>
<keyword evidence="4" id="KW-0804">Transcription</keyword>
<dbReference type="EMBL" id="JAAAIM010001011">
    <property type="protein sequence ID" value="KAG0282731.1"/>
    <property type="molecule type" value="Genomic_DNA"/>
</dbReference>
<sequence>MSYPGTPSGAGGSGSGFPAGVYPQPIGTLSGASRPSGSAGNINTSSFTQATAGLSIQGSNISPFAGSSSSALPHHQQSTIPITTTPVGTAPRKQLAAAAAAGAAMGAAKSGRPKGPYKKAGGAGGGGGGPSKRGGRGGGRGGRAGSSFGPDDDDDKGGKDSDDDNEDEPEVSIEEQFILRLPPGEMLERFREKVIAREVDESVKLKFTDARRGTFTFEGIDFPTKLVDLPTIIEAQKTLNGKQMYKIADISQMLIVDETPAEKVIKMEPVVGSRNPASEAMPAPTLPPLKPSEYIWPDGLTNPLKNVRKRRFRKRVSKVAVEGVEAEIERLLQEDAQAEEVVFEIREQVDGLDRFDSDDGATPAPEGAQSDMDMDDGDGEMMDMDEEEEDDEDEEDDEYEKDLLAELEREIGGGENATDEEGGTPQPPERKPVPQPSGLSGNHSGLAALPQSNVQKSGAPGAGGIGGASRLSGLGDIRSASGIHATTTGLSSVSFAGSTGVSSGTAKQVDKGKNKAQDEDDDDDDDDDDEEEEEEEEEEDDDDDEDSGSDEDDEDDDEDDKEKAQVEKLLKDEIKELDSKIQENEEKLQSVPNEILKKRFNLIVEQLRKERELKKSQLEEARGKPKGK</sequence>
<dbReference type="Proteomes" id="UP001194696">
    <property type="component" value="Unassembled WGS sequence"/>
</dbReference>
<comment type="subcellular location">
    <subcellularLocation>
        <location evidence="1">Nucleus</location>
    </subcellularLocation>
</comment>
<dbReference type="InterPro" id="IPR037817">
    <property type="entry name" value="TAF7"/>
</dbReference>
<evidence type="ECO:0000256" key="1">
    <source>
        <dbReference type="ARBA" id="ARBA00004123"/>
    </source>
</evidence>
<evidence type="ECO:0000256" key="3">
    <source>
        <dbReference type="ARBA" id="ARBA00023015"/>
    </source>
</evidence>
<evidence type="ECO:0000256" key="4">
    <source>
        <dbReference type="ARBA" id="ARBA00023163"/>
    </source>
</evidence>
<keyword evidence="3" id="KW-0805">Transcription regulation</keyword>
<proteinExistence type="inferred from homology"/>
<evidence type="ECO:0000256" key="6">
    <source>
        <dbReference type="SAM" id="MobiDB-lite"/>
    </source>
</evidence>
<dbReference type="InterPro" id="IPR006751">
    <property type="entry name" value="TAFII55_prot_cons_reg"/>
</dbReference>
<feature type="compositionally biased region" description="Gly residues" evidence="6">
    <location>
        <begin position="8"/>
        <end position="17"/>
    </location>
</feature>
<evidence type="ECO:0000259" key="7">
    <source>
        <dbReference type="SMART" id="SM01370"/>
    </source>
</evidence>
<evidence type="ECO:0000256" key="2">
    <source>
        <dbReference type="ARBA" id="ARBA00009368"/>
    </source>
</evidence>
<feature type="compositionally biased region" description="Acidic residues" evidence="6">
    <location>
        <begin position="518"/>
        <end position="560"/>
    </location>
</feature>
<feature type="compositionally biased region" description="Acidic residues" evidence="6">
    <location>
        <begin position="150"/>
        <end position="173"/>
    </location>
</feature>
<feature type="region of interest" description="Disordered" evidence="6">
    <location>
        <begin position="352"/>
        <end position="475"/>
    </location>
</feature>
<feature type="compositionally biased region" description="Low complexity" evidence="6">
    <location>
        <begin position="96"/>
        <end position="108"/>
    </location>
</feature>
<keyword evidence="5" id="KW-0539">Nucleus</keyword>
<feature type="compositionally biased region" description="Gly residues" evidence="6">
    <location>
        <begin position="121"/>
        <end position="144"/>
    </location>
</feature>
<evidence type="ECO:0000313" key="9">
    <source>
        <dbReference type="Proteomes" id="UP001194696"/>
    </source>
</evidence>
<feature type="compositionally biased region" description="Polar residues" evidence="6">
    <location>
        <begin position="30"/>
        <end position="45"/>
    </location>
</feature>
<evidence type="ECO:0000256" key="5">
    <source>
        <dbReference type="ARBA" id="ARBA00023242"/>
    </source>
</evidence>
<dbReference type="PANTHER" id="PTHR12228">
    <property type="entry name" value="TRANSCRIPTION INITIATION FACTOR TFIID 55 KD SUBUNIT-RELATED"/>
    <property type="match status" value="1"/>
</dbReference>
<keyword evidence="9" id="KW-1185">Reference proteome</keyword>
<accession>A0ABQ7JQ09</accession>
<organism evidence="8 9">
    <name type="scientific">Linnemannia gamsii</name>
    <dbReference type="NCBI Taxonomy" id="64522"/>
    <lineage>
        <taxon>Eukaryota</taxon>
        <taxon>Fungi</taxon>
        <taxon>Fungi incertae sedis</taxon>
        <taxon>Mucoromycota</taxon>
        <taxon>Mortierellomycotina</taxon>
        <taxon>Mortierellomycetes</taxon>
        <taxon>Mortierellales</taxon>
        <taxon>Mortierellaceae</taxon>
        <taxon>Linnemannia</taxon>
    </lineage>
</organism>
<gene>
    <name evidence="8" type="ORF">BGZ96_000178</name>
</gene>
<comment type="similarity">
    <text evidence="2">Belongs to the TAF7 family.</text>
</comment>
<feature type="compositionally biased region" description="Basic and acidic residues" evidence="6">
    <location>
        <begin position="401"/>
        <end position="412"/>
    </location>
</feature>
<feature type="compositionally biased region" description="Acidic residues" evidence="6">
    <location>
        <begin position="372"/>
        <end position="400"/>
    </location>
</feature>
<comment type="caution">
    <text evidence="8">The sequence shown here is derived from an EMBL/GenBank/DDBJ whole genome shotgun (WGS) entry which is preliminary data.</text>
</comment>
<feature type="compositionally biased region" description="Polar residues" evidence="6">
    <location>
        <begin position="492"/>
        <end position="506"/>
    </location>
</feature>
<feature type="region of interest" description="Disordered" evidence="6">
    <location>
        <begin position="1"/>
        <end position="45"/>
    </location>
</feature>
<feature type="region of interest" description="Disordered" evidence="6">
    <location>
        <begin position="492"/>
        <end position="566"/>
    </location>
</feature>
<feature type="compositionally biased region" description="Polar residues" evidence="6">
    <location>
        <begin position="57"/>
        <end position="87"/>
    </location>
</feature>
<dbReference type="Pfam" id="PF04658">
    <property type="entry name" value="TAFII55_N"/>
    <property type="match status" value="1"/>
</dbReference>
<name>A0ABQ7JQ09_9FUNG</name>